<dbReference type="InterPro" id="IPR006735">
    <property type="entry name" value="Rtf2"/>
</dbReference>
<feature type="compositionally biased region" description="Basic and acidic residues" evidence="2">
    <location>
        <begin position="245"/>
        <end position="265"/>
    </location>
</feature>
<protein>
    <submittedName>
        <fullName evidence="3">Rtf2 RING-finger-domain-containing protein</fullName>
    </submittedName>
</protein>
<evidence type="ECO:0000256" key="2">
    <source>
        <dbReference type="SAM" id="MobiDB-lite"/>
    </source>
</evidence>
<keyword evidence="4" id="KW-1185">Reference proteome</keyword>
<dbReference type="GO" id="GO:0006274">
    <property type="term" value="P:DNA replication termination"/>
    <property type="evidence" value="ECO:0007669"/>
    <property type="project" value="TreeGrafter"/>
</dbReference>
<comment type="similarity">
    <text evidence="1">Belongs to the rtf2 family.</text>
</comment>
<feature type="region of interest" description="Disordered" evidence="2">
    <location>
        <begin position="194"/>
        <end position="298"/>
    </location>
</feature>
<name>A0A6A6GMJ5_9PEZI</name>
<dbReference type="Proteomes" id="UP000799538">
    <property type="component" value="Unassembled WGS sequence"/>
</dbReference>
<evidence type="ECO:0000256" key="1">
    <source>
        <dbReference type="ARBA" id="ARBA00009885"/>
    </source>
</evidence>
<feature type="region of interest" description="Disordered" evidence="2">
    <location>
        <begin position="1"/>
        <end position="42"/>
    </location>
</feature>
<dbReference type="PANTHER" id="PTHR12775:SF0">
    <property type="entry name" value="REPLICATION TERMINATION FACTOR 2"/>
    <property type="match status" value="1"/>
</dbReference>
<evidence type="ECO:0000313" key="3">
    <source>
        <dbReference type="EMBL" id="KAF2226563.1"/>
    </source>
</evidence>
<dbReference type="InterPro" id="IPR027799">
    <property type="entry name" value="Rtf2_RING-finger"/>
</dbReference>
<feature type="compositionally biased region" description="Basic and acidic residues" evidence="2">
    <location>
        <begin position="10"/>
        <end position="19"/>
    </location>
</feature>
<gene>
    <name evidence="3" type="ORF">BDZ85DRAFT_316069</name>
</gene>
<dbReference type="AlphaFoldDB" id="A0A6A6GMJ5"/>
<evidence type="ECO:0000313" key="4">
    <source>
        <dbReference type="Proteomes" id="UP000799538"/>
    </source>
</evidence>
<dbReference type="EMBL" id="ML992502">
    <property type="protein sequence ID" value="KAF2226563.1"/>
    <property type="molecule type" value="Genomic_DNA"/>
</dbReference>
<feature type="compositionally biased region" description="Basic residues" evidence="2">
    <location>
        <begin position="196"/>
        <end position="209"/>
    </location>
</feature>
<dbReference type="Pfam" id="PF04641">
    <property type="entry name" value="Rtf2"/>
    <property type="match status" value="1"/>
</dbReference>
<proteinExistence type="inferred from homology"/>
<accession>A0A6A6GMJ5</accession>
<feature type="compositionally biased region" description="Low complexity" evidence="2">
    <location>
        <begin position="220"/>
        <end position="232"/>
    </location>
</feature>
<dbReference type="PANTHER" id="PTHR12775">
    <property type="entry name" value="PROTEIN C20ORF43 HOMOLOG"/>
    <property type="match status" value="1"/>
</dbReference>
<organism evidence="3 4">
    <name type="scientific">Elsinoe ampelina</name>
    <dbReference type="NCBI Taxonomy" id="302913"/>
    <lineage>
        <taxon>Eukaryota</taxon>
        <taxon>Fungi</taxon>
        <taxon>Dikarya</taxon>
        <taxon>Ascomycota</taxon>
        <taxon>Pezizomycotina</taxon>
        <taxon>Dothideomycetes</taxon>
        <taxon>Dothideomycetidae</taxon>
        <taxon>Myriangiales</taxon>
        <taxon>Elsinoaceae</taxon>
        <taxon>Elsinoe</taxon>
    </lineage>
</organism>
<dbReference type="GO" id="GO:0005634">
    <property type="term" value="C:nucleus"/>
    <property type="evidence" value="ECO:0007669"/>
    <property type="project" value="TreeGrafter"/>
</dbReference>
<reference evidence="4" key="1">
    <citation type="journal article" date="2020" name="Stud. Mycol.">
        <title>101 Dothideomycetes genomes: A test case for predicting lifestyles and emergence of pathogens.</title>
        <authorList>
            <person name="Haridas S."/>
            <person name="Albert R."/>
            <person name="Binder M."/>
            <person name="Bloem J."/>
            <person name="LaButti K."/>
            <person name="Salamov A."/>
            <person name="Andreopoulos B."/>
            <person name="Baker S."/>
            <person name="Barry K."/>
            <person name="Bills G."/>
            <person name="Bluhm B."/>
            <person name="Cannon C."/>
            <person name="Castanera R."/>
            <person name="Culley D."/>
            <person name="Daum C."/>
            <person name="Ezra D."/>
            <person name="Gonzalez J."/>
            <person name="Henrissat B."/>
            <person name="Kuo A."/>
            <person name="Liang C."/>
            <person name="Lipzen A."/>
            <person name="Lutzoni F."/>
            <person name="Magnuson J."/>
            <person name="Mondo S."/>
            <person name="Nolan M."/>
            <person name="Ohm R."/>
            <person name="Pangilinan J."/>
            <person name="Park H.-J."/>
            <person name="Ramirez L."/>
            <person name="Alfaro M."/>
            <person name="Sun H."/>
            <person name="Tritt A."/>
            <person name="Yoshinaga Y."/>
            <person name="Zwiers L.-H."/>
            <person name="Turgeon B."/>
            <person name="Goodwin S."/>
            <person name="Spatafora J."/>
            <person name="Crous P."/>
            <person name="Grigoriev I."/>
        </authorList>
    </citation>
    <scope>NUCLEOTIDE SEQUENCE [LARGE SCALE GENOMIC DNA]</scope>
    <source>
        <strain evidence="4">CECT 20119</strain>
    </source>
</reference>
<dbReference type="CDD" id="cd16653">
    <property type="entry name" value="RING-like_Rtf2"/>
    <property type="match status" value="1"/>
</dbReference>
<dbReference type="InterPro" id="IPR013083">
    <property type="entry name" value="Znf_RING/FYVE/PHD"/>
</dbReference>
<dbReference type="OrthoDB" id="247013at2759"/>
<sequence length="298" mass="32971">MGNDGGSIPKRRELVKEAARNPTTAQIKETQHEQQEYYWSTDPLSRRPLARPIVSDSNGKLYNKDSILEHLLSASDPDANTAEAELILQGSVKSLKDVVELQLNVSEQEKEEKNETWICPVTSDKLGPGSKAVYLVPCGHVFAGVAIKEVAGDKCVVCDIAFAENDVIPILPTAKEDIARLQLRVKTLKEQGLTHSLKKAGKEKKKKKRDREEDDSQATEKNGNGAKKANGENGHGIKNSSTKALTDKVMQEQERRKKSRMDNDNLKSLFSSRDQGKPTGKSSDFMTRGYEIPAGTKR</sequence>
<dbReference type="Gene3D" id="3.30.40.10">
    <property type="entry name" value="Zinc/RING finger domain, C3HC4 (zinc finger)"/>
    <property type="match status" value="1"/>
</dbReference>